<reference evidence="2" key="1">
    <citation type="submission" date="2023-04" db="EMBL/GenBank/DDBJ databases">
        <authorList>
            <person name="Vijverberg K."/>
            <person name="Xiong W."/>
            <person name="Schranz E."/>
        </authorList>
    </citation>
    <scope>NUCLEOTIDE SEQUENCE</scope>
</reference>
<accession>A0AA35ZFG5</accession>
<evidence type="ECO:0000313" key="2">
    <source>
        <dbReference type="EMBL" id="CAI9291301.1"/>
    </source>
</evidence>
<dbReference type="InterPro" id="IPR008906">
    <property type="entry name" value="HATC_C_dom"/>
</dbReference>
<evidence type="ECO:0000313" key="3">
    <source>
        <dbReference type="Proteomes" id="UP001177003"/>
    </source>
</evidence>
<keyword evidence="3" id="KW-1185">Reference proteome</keyword>
<dbReference type="SUPFAM" id="SSF53098">
    <property type="entry name" value="Ribonuclease H-like"/>
    <property type="match status" value="1"/>
</dbReference>
<dbReference type="Proteomes" id="UP001177003">
    <property type="component" value="Chromosome 6"/>
</dbReference>
<dbReference type="Pfam" id="PF05699">
    <property type="entry name" value="Dimer_Tnp_hAT"/>
    <property type="match status" value="1"/>
</dbReference>
<dbReference type="EMBL" id="OX465082">
    <property type="protein sequence ID" value="CAI9291301.1"/>
    <property type="molecule type" value="Genomic_DNA"/>
</dbReference>
<name>A0AA35ZFG5_LACSI</name>
<protein>
    <recommendedName>
        <fullName evidence="1">HAT C-terminal dimerisation domain-containing protein</fullName>
    </recommendedName>
</protein>
<evidence type="ECO:0000259" key="1">
    <source>
        <dbReference type="Pfam" id="PF05699"/>
    </source>
</evidence>
<dbReference type="AlphaFoldDB" id="A0AA35ZFG5"/>
<gene>
    <name evidence="2" type="ORF">LSALG_LOCUS30450</name>
</gene>
<dbReference type="InterPro" id="IPR052035">
    <property type="entry name" value="ZnF_BED_domain_contain"/>
</dbReference>
<dbReference type="PANTHER" id="PTHR46481">
    <property type="entry name" value="ZINC FINGER BED DOMAIN-CONTAINING PROTEIN 4"/>
    <property type="match status" value="1"/>
</dbReference>
<dbReference type="PANTHER" id="PTHR46481:SF7">
    <property type="entry name" value="ZINC FINGER BED DOMAIN-CONTAINING PROTEIN RICESLEEPER 2-LIKE"/>
    <property type="match status" value="1"/>
</dbReference>
<sequence length="352" mass="41160">MQKAVKYIRNSTQRIQRFKECMKELNVESKKFLCNDSPTQWNSTYELLKIAVEWKKVFGMFEVKDPTFVRDVLTPSKEDFNICRAMVGFLEKFKVKNDIVSTSTKPMAHRFFGEICDVYKHIKEWADPRFKFDFLQQAFEKLIKLKNPQKDPMLNSEAILKAKVLIRGLQQRFENFFYFYKSKFDNTDSSQNQTHGHEDVVVIDDENDFMGDLIVQTDYPSASMETELTRYLNEQSVKYNKDFDILLWWKQNASRYPIVSRMVKDILGLQISTVASEVAFSTSGRILDPYRTNLSANIVEALVCTQDWVRKSRKQIVDNIDEILKDDEVAKALEEAIKNGDEKGKQPINILE</sequence>
<organism evidence="2 3">
    <name type="scientific">Lactuca saligna</name>
    <name type="common">Willowleaf lettuce</name>
    <dbReference type="NCBI Taxonomy" id="75948"/>
    <lineage>
        <taxon>Eukaryota</taxon>
        <taxon>Viridiplantae</taxon>
        <taxon>Streptophyta</taxon>
        <taxon>Embryophyta</taxon>
        <taxon>Tracheophyta</taxon>
        <taxon>Spermatophyta</taxon>
        <taxon>Magnoliopsida</taxon>
        <taxon>eudicotyledons</taxon>
        <taxon>Gunneridae</taxon>
        <taxon>Pentapetalae</taxon>
        <taxon>asterids</taxon>
        <taxon>campanulids</taxon>
        <taxon>Asterales</taxon>
        <taxon>Asteraceae</taxon>
        <taxon>Cichorioideae</taxon>
        <taxon>Cichorieae</taxon>
        <taxon>Lactucinae</taxon>
        <taxon>Lactuca</taxon>
    </lineage>
</organism>
<dbReference type="GO" id="GO:0046983">
    <property type="term" value="F:protein dimerization activity"/>
    <property type="evidence" value="ECO:0007669"/>
    <property type="project" value="InterPro"/>
</dbReference>
<proteinExistence type="predicted"/>
<dbReference type="InterPro" id="IPR012337">
    <property type="entry name" value="RNaseH-like_sf"/>
</dbReference>
<feature type="domain" description="HAT C-terminal dimerisation" evidence="1">
    <location>
        <begin position="227"/>
        <end position="309"/>
    </location>
</feature>